<comment type="caution">
    <text evidence="1">The sequence shown here is derived from an EMBL/GenBank/DDBJ whole genome shotgun (WGS) entry which is preliminary data.</text>
</comment>
<gene>
    <name evidence="1" type="ORF">N1028_13825</name>
</gene>
<dbReference type="CDD" id="cd07820">
    <property type="entry name" value="SRPBCC_3"/>
    <property type="match status" value="1"/>
</dbReference>
<dbReference type="Gene3D" id="3.30.530.20">
    <property type="match status" value="1"/>
</dbReference>
<evidence type="ECO:0000313" key="2">
    <source>
        <dbReference type="Proteomes" id="UP001165587"/>
    </source>
</evidence>
<dbReference type="InterPro" id="IPR019587">
    <property type="entry name" value="Polyketide_cyclase/dehydratase"/>
</dbReference>
<keyword evidence="2" id="KW-1185">Reference proteome</keyword>
<proteinExistence type="predicted"/>
<dbReference type="Pfam" id="PF10604">
    <property type="entry name" value="Polyketide_cyc2"/>
    <property type="match status" value="1"/>
</dbReference>
<dbReference type="EMBL" id="JANLCK010000007">
    <property type="protein sequence ID" value="MCS5726975.1"/>
    <property type="molecule type" value="Genomic_DNA"/>
</dbReference>
<accession>A0AA41XIF6</accession>
<organism evidence="1 2">
    <name type="scientific">Herbiconiux oxytropis</name>
    <dbReference type="NCBI Taxonomy" id="2970915"/>
    <lineage>
        <taxon>Bacteria</taxon>
        <taxon>Bacillati</taxon>
        <taxon>Actinomycetota</taxon>
        <taxon>Actinomycetes</taxon>
        <taxon>Micrococcales</taxon>
        <taxon>Microbacteriaceae</taxon>
        <taxon>Herbiconiux</taxon>
    </lineage>
</organism>
<name>A0AA41XIF6_9MICO</name>
<dbReference type="Proteomes" id="UP001165587">
    <property type="component" value="Unassembled WGS sequence"/>
</dbReference>
<dbReference type="InterPro" id="IPR023393">
    <property type="entry name" value="START-like_dom_sf"/>
</dbReference>
<evidence type="ECO:0000313" key="1">
    <source>
        <dbReference type="EMBL" id="MCS5726975.1"/>
    </source>
</evidence>
<dbReference type="AlphaFoldDB" id="A0AA41XIF6"/>
<reference evidence="1" key="1">
    <citation type="submission" date="2022-08" db="EMBL/GenBank/DDBJ databases">
        <authorList>
            <person name="Deng Y."/>
            <person name="Han X.-F."/>
            <person name="Zhang Y.-Q."/>
        </authorList>
    </citation>
    <scope>NUCLEOTIDE SEQUENCE</scope>
    <source>
        <strain evidence="1">CPCC 203407</strain>
    </source>
</reference>
<sequence>MVASFECVTRSSRSVEEMFDLARSIDAHTESQAASAEEAVGGVTRGLIGAGQDVTWTARHFGIRFSLTSAITEFEPPRRFVDEQTRGPFASFRHEHVFEPADSGSVMIDRIRFAAPLGPLGRVAEKLVLEPYLRRLIAERGAFLAGPSIAPATG</sequence>
<dbReference type="RefSeq" id="WP_259529924.1">
    <property type="nucleotide sequence ID" value="NZ_JANLCK010000007.1"/>
</dbReference>
<dbReference type="SUPFAM" id="SSF55961">
    <property type="entry name" value="Bet v1-like"/>
    <property type="match status" value="1"/>
</dbReference>
<protein>
    <submittedName>
        <fullName evidence="1">SRPBCC family protein</fullName>
    </submittedName>
</protein>